<dbReference type="EMBL" id="CDMZ01003151">
    <property type="protein sequence ID" value="CEM45306.1"/>
    <property type="molecule type" value="Genomic_DNA"/>
</dbReference>
<reference evidence="2" key="1">
    <citation type="submission" date="2014-11" db="EMBL/GenBank/DDBJ databases">
        <authorList>
            <person name="Otto D Thomas"/>
            <person name="Naeem Raeece"/>
        </authorList>
    </citation>
    <scope>NUCLEOTIDE SEQUENCE</scope>
</reference>
<accession>A0A0G4HLU4</accession>
<sequence>MGTLQAVLVVLFLHFWQPAAQSCSLGGGKDSCDMDWLLGFRSSNATPPEMHTYFGIPLNMFRGQAGQDLFAVWASQGKRNGYFLELGAASPIHFSNSFVLEHGFSWRGLMVELGERAGEYAMARPGSHYVIGDGTQLNYPAILHSLSAPNDIDYLQLDFDEATGATLQALLLLERDVFSRGYRFASVTFEHDVYNTDVHHTRLHARTIFERNGYVLAVSDVALEGEPFEDWYLHPSLVGREMIDAIIQQNVPRRVPHAKIPNDTMIEWNRIVFPSKNFNSQSKPAGVTSHVPS</sequence>
<dbReference type="AlphaFoldDB" id="A0A0G4HLU4"/>
<protein>
    <recommendedName>
        <fullName evidence="3">Methyltransferase FkbM domain-containing protein</fullName>
    </recommendedName>
</protein>
<evidence type="ECO:0000256" key="1">
    <source>
        <dbReference type="SAM" id="SignalP"/>
    </source>
</evidence>
<dbReference type="VEuPathDB" id="CryptoDB:Cvel_29040"/>
<evidence type="ECO:0008006" key="3">
    <source>
        <dbReference type="Google" id="ProtNLM"/>
    </source>
</evidence>
<proteinExistence type="predicted"/>
<evidence type="ECO:0000313" key="2">
    <source>
        <dbReference type="EMBL" id="CEM45306.1"/>
    </source>
</evidence>
<feature type="chain" id="PRO_5005192130" description="Methyltransferase FkbM domain-containing protein" evidence="1">
    <location>
        <begin position="23"/>
        <end position="293"/>
    </location>
</feature>
<keyword evidence="1" id="KW-0732">Signal</keyword>
<organism evidence="2">
    <name type="scientific">Chromera velia CCMP2878</name>
    <dbReference type="NCBI Taxonomy" id="1169474"/>
    <lineage>
        <taxon>Eukaryota</taxon>
        <taxon>Sar</taxon>
        <taxon>Alveolata</taxon>
        <taxon>Colpodellida</taxon>
        <taxon>Chromeraceae</taxon>
        <taxon>Chromera</taxon>
    </lineage>
</organism>
<name>A0A0G4HLU4_9ALVE</name>
<dbReference type="PhylomeDB" id="A0A0G4HLU4"/>
<feature type="signal peptide" evidence="1">
    <location>
        <begin position="1"/>
        <end position="22"/>
    </location>
</feature>
<gene>
    <name evidence="2" type="ORF">Cvel_29040</name>
</gene>